<name>A0A1H1TCY0_9CELL</name>
<proteinExistence type="predicted"/>
<gene>
    <name evidence="1" type="ORF">SAMN04489860_1852</name>
</gene>
<dbReference type="EMBL" id="LT629776">
    <property type="protein sequence ID" value="SDS57429.1"/>
    <property type="molecule type" value="Genomic_DNA"/>
</dbReference>
<accession>A0A1H1TCY0</accession>
<dbReference type="eggNOG" id="ENOG5033AMN">
    <property type="taxonomic scope" value="Bacteria"/>
</dbReference>
<reference evidence="1 2" key="1">
    <citation type="submission" date="2016-10" db="EMBL/GenBank/DDBJ databases">
        <authorList>
            <person name="de Groot N.N."/>
        </authorList>
    </citation>
    <scope>NUCLEOTIDE SEQUENCE [LARGE SCALE GENOMIC DNA]</scope>
    <source>
        <strain evidence="1 2">DSM 22126</strain>
    </source>
</reference>
<evidence type="ECO:0000313" key="2">
    <source>
        <dbReference type="Proteomes" id="UP000185663"/>
    </source>
</evidence>
<dbReference type="Proteomes" id="UP000185663">
    <property type="component" value="Chromosome I"/>
</dbReference>
<dbReference type="Pfam" id="PF18963">
    <property type="entry name" value="DUF5703"/>
    <property type="match status" value="1"/>
</dbReference>
<sequence>MRPTAYRSAFSTHGHYEYRVLTFSRDVPGGDARQVLTDEAEYGRWELARTRIAMGGERRVTLRRRVIRARSTL</sequence>
<dbReference type="AlphaFoldDB" id="A0A1H1TCY0"/>
<protein>
    <submittedName>
        <fullName evidence="1">Uncharacterized protein</fullName>
    </submittedName>
</protein>
<dbReference type="OrthoDB" id="3481802at2"/>
<dbReference type="STRING" id="545619.SAMN04489860_1852"/>
<keyword evidence="2" id="KW-1185">Reference proteome</keyword>
<evidence type="ECO:0000313" key="1">
    <source>
        <dbReference type="EMBL" id="SDS57429.1"/>
    </source>
</evidence>
<dbReference type="RefSeq" id="WP_083372328.1">
    <property type="nucleotide sequence ID" value="NZ_LT629776.1"/>
</dbReference>
<organism evidence="1 2">
    <name type="scientific">Paraoerskovia marina</name>
    <dbReference type="NCBI Taxonomy" id="545619"/>
    <lineage>
        <taxon>Bacteria</taxon>
        <taxon>Bacillati</taxon>
        <taxon>Actinomycetota</taxon>
        <taxon>Actinomycetes</taxon>
        <taxon>Micrococcales</taxon>
        <taxon>Cellulomonadaceae</taxon>
        <taxon>Paraoerskovia</taxon>
    </lineage>
</organism>
<dbReference type="InterPro" id="IPR043758">
    <property type="entry name" value="DUF5703"/>
</dbReference>